<dbReference type="GO" id="GO:0005886">
    <property type="term" value="C:plasma membrane"/>
    <property type="evidence" value="ECO:0007669"/>
    <property type="project" value="TreeGrafter"/>
</dbReference>
<dbReference type="CDD" id="cd01129">
    <property type="entry name" value="PulE-GspE-like"/>
    <property type="match status" value="1"/>
</dbReference>
<reference evidence="5 6" key="1">
    <citation type="submission" date="2019-02" db="EMBL/GenBank/DDBJ databases">
        <title>Deep-cultivation of Planctomycetes and their phenomic and genomic characterization uncovers novel biology.</title>
        <authorList>
            <person name="Wiegand S."/>
            <person name="Jogler M."/>
            <person name="Boedeker C."/>
            <person name="Pinto D."/>
            <person name="Vollmers J."/>
            <person name="Rivas-Marin E."/>
            <person name="Kohn T."/>
            <person name="Peeters S.H."/>
            <person name="Heuer A."/>
            <person name="Rast P."/>
            <person name="Oberbeckmann S."/>
            <person name="Bunk B."/>
            <person name="Jeske O."/>
            <person name="Meyerdierks A."/>
            <person name="Storesund J.E."/>
            <person name="Kallscheuer N."/>
            <person name="Luecker S."/>
            <person name="Lage O.M."/>
            <person name="Pohl T."/>
            <person name="Merkel B.J."/>
            <person name="Hornburger P."/>
            <person name="Mueller R.-W."/>
            <person name="Bruemmer F."/>
            <person name="Labrenz M."/>
            <person name="Spormann A.M."/>
            <person name="Op den Camp H."/>
            <person name="Overmann J."/>
            <person name="Amann R."/>
            <person name="Jetten M.S.M."/>
            <person name="Mascher T."/>
            <person name="Medema M.H."/>
            <person name="Devos D.P."/>
            <person name="Kaster A.-K."/>
            <person name="Ovreas L."/>
            <person name="Rohde M."/>
            <person name="Galperin M.Y."/>
            <person name="Jogler C."/>
        </authorList>
    </citation>
    <scope>NUCLEOTIDE SEQUENCE [LARGE SCALE GENOMIC DNA]</scope>
    <source>
        <strain evidence="5 6">Pan181</strain>
    </source>
</reference>
<dbReference type="InterPro" id="IPR001482">
    <property type="entry name" value="T2SS/T4SS_dom"/>
</dbReference>
<accession>A0A518AH64</accession>
<dbReference type="GO" id="GO:0005524">
    <property type="term" value="F:ATP binding"/>
    <property type="evidence" value="ECO:0007669"/>
    <property type="project" value="UniProtKB-KW"/>
</dbReference>
<dbReference type="InterPro" id="IPR027417">
    <property type="entry name" value="P-loop_NTPase"/>
</dbReference>
<organism evidence="5 6">
    <name type="scientific">Aeoliella mucimassa</name>
    <dbReference type="NCBI Taxonomy" id="2527972"/>
    <lineage>
        <taxon>Bacteria</taxon>
        <taxon>Pseudomonadati</taxon>
        <taxon>Planctomycetota</taxon>
        <taxon>Planctomycetia</taxon>
        <taxon>Pirellulales</taxon>
        <taxon>Lacipirellulaceae</taxon>
        <taxon>Aeoliella</taxon>
    </lineage>
</organism>
<proteinExistence type="inferred from homology"/>
<evidence type="ECO:0000256" key="3">
    <source>
        <dbReference type="ARBA" id="ARBA00022840"/>
    </source>
</evidence>
<keyword evidence="3" id="KW-0067">ATP-binding</keyword>
<evidence type="ECO:0000256" key="2">
    <source>
        <dbReference type="ARBA" id="ARBA00022741"/>
    </source>
</evidence>
<keyword evidence="2" id="KW-0547">Nucleotide-binding</keyword>
<dbReference type="KEGG" id="amuc:Pan181_02360"/>
<dbReference type="PANTHER" id="PTHR30258">
    <property type="entry name" value="TYPE II SECRETION SYSTEM PROTEIN GSPE-RELATED"/>
    <property type="match status" value="1"/>
</dbReference>
<evidence type="ECO:0000256" key="1">
    <source>
        <dbReference type="ARBA" id="ARBA00006611"/>
    </source>
</evidence>
<dbReference type="GO" id="GO:0016887">
    <property type="term" value="F:ATP hydrolysis activity"/>
    <property type="evidence" value="ECO:0007669"/>
    <property type="project" value="TreeGrafter"/>
</dbReference>
<protein>
    <submittedName>
        <fullName evidence="5">Type II secretion system protein E</fullName>
    </submittedName>
</protein>
<feature type="domain" description="AAA+ ATPase" evidence="4">
    <location>
        <begin position="157"/>
        <end position="302"/>
    </location>
</feature>
<dbReference type="SMART" id="SM00382">
    <property type="entry name" value="AAA"/>
    <property type="match status" value="1"/>
</dbReference>
<dbReference type="Gene3D" id="3.30.450.90">
    <property type="match status" value="1"/>
</dbReference>
<dbReference type="Proteomes" id="UP000315750">
    <property type="component" value="Chromosome"/>
</dbReference>
<evidence type="ECO:0000313" key="5">
    <source>
        <dbReference type="EMBL" id="QDU54056.1"/>
    </source>
</evidence>
<sequence>MTSTMMPTNRLAEWHEFLTAGPADAVELVDRLLALVAESRASDVHIDPTESTIEFRWRLDGVLAPLGQLPRSLAAHVIGRLKVLAGLLTYETALPQEGRLASPTTGGEFRVSTFPTLFGERAVLRALGTSRAGLESLAELGFADRVLTDFRQALTATTGAVLIVGPAGSGKTTTAYAAIREVVSHSQGGRAIHSLEDPVEVVVPGVTQSQVQPAVGFTMETALKSLVRQDPEVLMLGEIRDRTTAETTLEAALTGSLVITTFHAGSVQEALQRLVDMGIAPFAIRHAVRMVVAQRLVRKLCDCKLPGEVSRDAAPLGFEVEHCMGPAGCQQCAGTGYSGRALLAEASTNIDVNGANTPEPFMAAANRLIDSGETSPAEVVRALGWRPDRC</sequence>
<gene>
    <name evidence="5" type="primary">epsE_1</name>
    <name evidence="5" type="ORF">Pan181_02360</name>
</gene>
<keyword evidence="6" id="KW-1185">Reference proteome</keyword>
<dbReference type="InterPro" id="IPR003593">
    <property type="entry name" value="AAA+_ATPase"/>
</dbReference>
<dbReference type="EMBL" id="CP036278">
    <property type="protein sequence ID" value="QDU54056.1"/>
    <property type="molecule type" value="Genomic_DNA"/>
</dbReference>
<dbReference type="SUPFAM" id="SSF52540">
    <property type="entry name" value="P-loop containing nucleoside triphosphate hydrolases"/>
    <property type="match status" value="1"/>
</dbReference>
<name>A0A518AH64_9BACT</name>
<dbReference type="PANTHER" id="PTHR30258:SF2">
    <property type="entry name" value="COMG OPERON PROTEIN 1"/>
    <property type="match status" value="1"/>
</dbReference>
<dbReference type="AlphaFoldDB" id="A0A518AH64"/>
<comment type="similarity">
    <text evidence="1">Belongs to the GSP E family.</text>
</comment>
<evidence type="ECO:0000259" key="4">
    <source>
        <dbReference type="SMART" id="SM00382"/>
    </source>
</evidence>
<dbReference type="Pfam" id="PF00437">
    <property type="entry name" value="T2SSE"/>
    <property type="match status" value="1"/>
</dbReference>
<dbReference type="Gene3D" id="3.40.50.300">
    <property type="entry name" value="P-loop containing nucleotide triphosphate hydrolases"/>
    <property type="match status" value="1"/>
</dbReference>
<evidence type="ECO:0000313" key="6">
    <source>
        <dbReference type="Proteomes" id="UP000315750"/>
    </source>
</evidence>